<feature type="transmembrane region" description="Helical" evidence="1">
    <location>
        <begin position="142"/>
        <end position="161"/>
    </location>
</feature>
<keyword evidence="1" id="KW-0472">Membrane</keyword>
<proteinExistence type="predicted"/>
<dbReference type="RefSeq" id="WP_184259390.1">
    <property type="nucleotide sequence ID" value="NZ_JACHIH010000022.1"/>
</dbReference>
<feature type="transmembrane region" description="Helical" evidence="1">
    <location>
        <begin position="116"/>
        <end position="135"/>
    </location>
</feature>
<organism evidence="2 3">
    <name type="scientific">Rhodopseudomonas rhenobacensis</name>
    <dbReference type="NCBI Taxonomy" id="87461"/>
    <lineage>
        <taxon>Bacteria</taxon>
        <taxon>Pseudomonadati</taxon>
        <taxon>Pseudomonadota</taxon>
        <taxon>Alphaproteobacteria</taxon>
        <taxon>Hyphomicrobiales</taxon>
        <taxon>Nitrobacteraceae</taxon>
        <taxon>Rhodopseudomonas</taxon>
    </lineage>
</organism>
<evidence type="ECO:0000313" key="2">
    <source>
        <dbReference type="EMBL" id="MBB5048554.1"/>
    </source>
</evidence>
<dbReference type="Proteomes" id="UP000542353">
    <property type="component" value="Unassembled WGS sequence"/>
</dbReference>
<feature type="transmembrane region" description="Helical" evidence="1">
    <location>
        <begin position="381"/>
        <end position="402"/>
    </location>
</feature>
<keyword evidence="1" id="KW-0812">Transmembrane</keyword>
<comment type="caution">
    <text evidence="2">The sequence shown here is derived from an EMBL/GenBank/DDBJ whole genome shotgun (WGS) entry which is preliminary data.</text>
</comment>
<evidence type="ECO:0000256" key="1">
    <source>
        <dbReference type="SAM" id="Phobius"/>
    </source>
</evidence>
<feature type="transmembrane region" description="Helical" evidence="1">
    <location>
        <begin position="20"/>
        <end position="40"/>
    </location>
</feature>
<sequence>MRIPSDSGPHHRHGLGDVAAIAAMVIACHLALLQLPFVNFEWAFNAAANFVATGDRALAERYFEVEANSLVVPALGAGVAKILGISVDLGCRLLSILGVALVALALPALSSGLGRARTIALALLLLLNPLVWTFSGRGTADFFPAAAAMCAIALLWHPAAAARLGGVVLFALAVIAKYHAVLLLPLVALSPRPQSLGSRAVWLGATTMLSAVALLIYNAAVHARFGFWLTPPAFQIAHAPALSLMLSNLTQYGGYLAILAAPLSFTRALLPWSWSRTVASAVGLGAAFAAGYWLLAANGEMSFGPFDRWISPEFGRGALAGCCALFLISLIDPRSAMLSRRHAVSAAILLFVLCLSISRPSQRYLLLILPFYYVQLVQTAVSTRLIAATVATFVLLNALVAVNQVATGRVAAALADEISARGLVGQVDLGSYVSHLAMPSANPARARYRATDGCSDRALVCVSAQFGWTRQASIVALTPE</sequence>
<feature type="transmembrane region" description="Helical" evidence="1">
    <location>
        <begin position="277"/>
        <end position="294"/>
    </location>
</feature>
<feature type="transmembrane region" description="Helical" evidence="1">
    <location>
        <begin position="252"/>
        <end position="270"/>
    </location>
</feature>
<name>A0A7W7Z5W1_9BRAD</name>
<keyword evidence="1" id="KW-1133">Transmembrane helix</keyword>
<feature type="transmembrane region" description="Helical" evidence="1">
    <location>
        <begin position="343"/>
        <end position="361"/>
    </location>
</feature>
<accession>A0A7W7Z5W1</accession>
<dbReference type="PROSITE" id="PS51257">
    <property type="entry name" value="PROKAR_LIPOPROTEIN"/>
    <property type="match status" value="1"/>
</dbReference>
<dbReference type="EMBL" id="JACHIH010000022">
    <property type="protein sequence ID" value="MBB5048554.1"/>
    <property type="molecule type" value="Genomic_DNA"/>
</dbReference>
<keyword evidence="3" id="KW-1185">Reference proteome</keyword>
<feature type="transmembrane region" description="Helical" evidence="1">
    <location>
        <begin position="200"/>
        <end position="220"/>
    </location>
</feature>
<gene>
    <name evidence="2" type="ORF">HNR60_003321</name>
</gene>
<feature type="transmembrane region" description="Helical" evidence="1">
    <location>
        <begin position="314"/>
        <end position="331"/>
    </location>
</feature>
<dbReference type="AlphaFoldDB" id="A0A7W7Z5W1"/>
<feature type="transmembrane region" description="Helical" evidence="1">
    <location>
        <begin position="89"/>
        <end position="110"/>
    </location>
</feature>
<reference evidence="2 3" key="1">
    <citation type="submission" date="2020-08" db="EMBL/GenBank/DDBJ databases">
        <title>Genomic Encyclopedia of Type Strains, Phase IV (KMG-IV): sequencing the most valuable type-strain genomes for metagenomic binning, comparative biology and taxonomic classification.</title>
        <authorList>
            <person name="Goeker M."/>
        </authorList>
    </citation>
    <scope>NUCLEOTIDE SEQUENCE [LARGE SCALE GENOMIC DNA]</scope>
    <source>
        <strain evidence="2 3">DSM 12706</strain>
    </source>
</reference>
<evidence type="ECO:0000313" key="3">
    <source>
        <dbReference type="Proteomes" id="UP000542353"/>
    </source>
</evidence>
<feature type="transmembrane region" description="Helical" evidence="1">
    <location>
        <begin position="167"/>
        <end position="188"/>
    </location>
</feature>
<protein>
    <submittedName>
        <fullName evidence="2">Uncharacterized protein</fullName>
    </submittedName>
</protein>